<dbReference type="InterPro" id="IPR043502">
    <property type="entry name" value="DNA/RNA_pol_sf"/>
</dbReference>
<dbReference type="EMBL" id="KZ505692">
    <property type="protein sequence ID" value="PKU46985.1"/>
    <property type="molecule type" value="Genomic_DNA"/>
</dbReference>
<feature type="domain" description="Reverse transcriptase" evidence="1">
    <location>
        <begin position="1"/>
        <end position="271"/>
    </location>
</feature>
<keyword evidence="3" id="KW-1185">Reference proteome</keyword>
<dbReference type="AlphaFoldDB" id="A0A2I0ULR5"/>
<gene>
    <name evidence="2" type="ORF">llap_2699</name>
</gene>
<dbReference type="GO" id="GO:0003964">
    <property type="term" value="F:RNA-directed DNA polymerase activity"/>
    <property type="evidence" value="ECO:0007669"/>
    <property type="project" value="UniProtKB-KW"/>
</dbReference>
<dbReference type="Proteomes" id="UP000233556">
    <property type="component" value="Unassembled WGS sequence"/>
</dbReference>
<dbReference type="SUPFAM" id="SSF56672">
    <property type="entry name" value="DNA/RNA polymerases"/>
    <property type="match status" value="1"/>
</dbReference>
<dbReference type="PANTHER" id="PTHR33332">
    <property type="entry name" value="REVERSE TRANSCRIPTASE DOMAIN-CONTAINING PROTEIN"/>
    <property type="match status" value="1"/>
</dbReference>
<keyword evidence="2" id="KW-0808">Transferase</keyword>
<dbReference type="PROSITE" id="PS50878">
    <property type="entry name" value="RT_POL"/>
    <property type="match status" value="1"/>
</dbReference>
<keyword evidence="2" id="KW-0548">Nucleotidyltransferase</keyword>
<proteinExistence type="predicted"/>
<dbReference type="InterPro" id="IPR000477">
    <property type="entry name" value="RT_dom"/>
</dbReference>
<evidence type="ECO:0000259" key="1">
    <source>
        <dbReference type="PROSITE" id="PS50878"/>
    </source>
</evidence>
<evidence type="ECO:0000313" key="3">
    <source>
        <dbReference type="Proteomes" id="UP000233556"/>
    </source>
</evidence>
<dbReference type="PRINTS" id="PR01345">
    <property type="entry name" value="CERVTRCPTASE"/>
</dbReference>
<sequence length="281" mass="32039">MKFNKGKCRVLHLGRNNAMHQYRLGAKLLESSSEEKDLGVLVDSRMSMSQQCVLVAKKVNGILGCIKKSVASRSREVILPLCSALVRPHLEDCVQFWAPQFKKDREVLEKGRATVIIYLDLCKAFDTVQHDILVFKLERHGFDGWTTPWIRNWPHGCTQRVAVNGSMSKWRPVTSGVPQGSVLGPVMFNIFVGDMDVAIECILNKFADDTKLCGVVNTLEEINDIQRDLDRLEKLDRVNFMRFNKAKCMVLHVGWAIPSINTSWRENGVRVALRRRTWECP</sequence>
<name>A0A2I0ULR5_LIMLA</name>
<dbReference type="OrthoDB" id="416454at2759"/>
<reference evidence="3" key="1">
    <citation type="submission" date="2017-11" db="EMBL/GenBank/DDBJ databases">
        <authorList>
            <person name="Lima N.C."/>
            <person name="Parody-Merino A.M."/>
            <person name="Battley P.F."/>
            <person name="Fidler A.E."/>
            <person name="Prosdocimi F."/>
        </authorList>
    </citation>
    <scope>NUCLEOTIDE SEQUENCE [LARGE SCALE GENOMIC DNA]</scope>
</reference>
<keyword evidence="2" id="KW-0695">RNA-directed DNA polymerase</keyword>
<evidence type="ECO:0000313" key="2">
    <source>
        <dbReference type="EMBL" id="PKU46985.1"/>
    </source>
</evidence>
<protein>
    <submittedName>
        <fullName evidence="2">Rna-directed dna polymerase from mobile element jockey-like</fullName>
    </submittedName>
</protein>
<accession>A0A2I0ULR5</accession>
<organism evidence="2 3">
    <name type="scientific">Limosa lapponica baueri</name>
    <dbReference type="NCBI Taxonomy" id="1758121"/>
    <lineage>
        <taxon>Eukaryota</taxon>
        <taxon>Metazoa</taxon>
        <taxon>Chordata</taxon>
        <taxon>Craniata</taxon>
        <taxon>Vertebrata</taxon>
        <taxon>Euteleostomi</taxon>
        <taxon>Archelosauria</taxon>
        <taxon>Archosauria</taxon>
        <taxon>Dinosauria</taxon>
        <taxon>Saurischia</taxon>
        <taxon>Theropoda</taxon>
        <taxon>Coelurosauria</taxon>
        <taxon>Aves</taxon>
        <taxon>Neognathae</taxon>
        <taxon>Neoaves</taxon>
        <taxon>Charadriiformes</taxon>
        <taxon>Scolopacidae</taxon>
        <taxon>Limosa</taxon>
    </lineage>
</organism>
<dbReference type="Pfam" id="PF00078">
    <property type="entry name" value="RVT_1"/>
    <property type="match status" value="1"/>
</dbReference>
<reference evidence="3" key="2">
    <citation type="submission" date="2017-12" db="EMBL/GenBank/DDBJ databases">
        <title>Genome sequence of the Bar-tailed Godwit (Limosa lapponica baueri).</title>
        <authorList>
            <person name="Lima N.C.B."/>
            <person name="Parody-Merino A.M."/>
            <person name="Battley P.F."/>
            <person name="Fidler A.E."/>
            <person name="Prosdocimi F."/>
        </authorList>
    </citation>
    <scope>NUCLEOTIDE SEQUENCE [LARGE SCALE GENOMIC DNA]</scope>
</reference>